<dbReference type="AlphaFoldDB" id="W8KUQ3"/>
<proteinExistence type="predicted"/>
<keyword evidence="2" id="KW-1185">Reference proteome</keyword>
<dbReference type="Proteomes" id="UP000019442">
    <property type="component" value="Chromosome"/>
</dbReference>
<dbReference type="PANTHER" id="PTHR12526">
    <property type="entry name" value="GLYCOSYLTRANSFERASE"/>
    <property type="match status" value="1"/>
</dbReference>
<dbReference type="KEGG" id="hhc:M911_11640"/>
<dbReference type="Gene3D" id="3.40.50.2000">
    <property type="entry name" value="Glycogen Phosphorylase B"/>
    <property type="match status" value="2"/>
</dbReference>
<accession>W8KUQ3</accession>
<evidence type="ECO:0000313" key="2">
    <source>
        <dbReference type="Proteomes" id="UP000019442"/>
    </source>
</evidence>
<gene>
    <name evidence="1" type="ORF">M911_11640</name>
</gene>
<dbReference type="HOGENOM" id="CLU_711534_0_0_6"/>
<organism evidence="1 2">
    <name type="scientific">Ectothiorhodospira haloalkaliphila</name>
    <dbReference type="NCBI Taxonomy" id="421628"/>
    <lineage>
        <taxon>Bacteria</taxon>
        <taxon>Pseudomonadati</taxon>
        <taxon>Pseudomonadota</taxon>
        <taxon>Gammaproteobacteria</taxon>
        <taxon>Chromatiales</taxon>
        <taxon>Ectothiorhodospiraceae</taxon>
        <taxon>Ectothiorhodospira</taxon>
    </lineage>
</organism>
<sequence>MKDLPEHAPRVLICLLDKADPPAESFIDGMLAAELPAVGCRVWMLCARGEAGLRPHRYGHAVCLPWLRPRRGVGRFINLPLAWWRVRRLQARARRRGLKVALLARNDPIQLLAAALVRRAPARLVFQQTFPHEHASHPWSKRTLARWLMRLASRRVDGLMAVSPLGLERLRGYFPAGLPGIVVPLLVPAAERAAQVWPADPGPMRFVYMGTHDPDRRLDQVLAAIVEAVSRGAHVRFDFIGGRSDELAPLRCVPGVTALEQAGRLRFISPVPRSDMPVLLARYQVGLSLIPPLPIYREASPTKLAECMGAGLAVLASRGIPLQERMVEDSGGGCLVEWEVSAMADAIVALGADPGRVQCMRECSWAYAREVLDYGLLRGEMAITLWAEAADKRLTTGHEWSGAARPLPWQ</sequence>
<dbReference type="EMBL" id="CP007268">
    <property type="protein sequence ID" value="AHK80727.1"/>
    <property type="molecule type" value="Genomic_DNA"/>
</dbReference>
<dbReference type="Pfam" id="PF13692">
    <property type="entry name" value="Glyco_trans_1_4"/>
    <property type="match status" value="1"/>
</dbReference>
<evidence type="ECO:0000313" key="1">
    <source>
        <dbReference type="EMBL" id="AHK80727.1"/>
    </source>
</evidence>
<reference evidence="1 2" key="1">
    <citation type="journal article" date="2014" name="J Genomics">
        <title>Draft Genome Sequence of the Extremely Halophilic Phototrophic Purple Sulfur Bacterium Halorhodospira halochloris.</title>
        <authorList>
            <person name="Singh K.S."/>
            <person name="Kirksey J."/>
            <person name="Hoff W.D."/>
            <person name="Deole R."/>
        </authorList>
    </citation>
    <scope>NUCLEOTIDE SEQUENCE [LARGE SCALE GENOMIC DNA]</scope>
    <source>
        <strain evidence="1 2">A</strain>
    </source>
</reference>
<dbReference type="SUPFAM" id="SSF53756">
    <property type="entry name" value="UDP-Glycosyltransferase/glycogen phosphorylase"/>
    <property type="match status" value="1"/>
</dbReference>
<dbReference type="OrthoDB" id="9813214at2"/>
<reference evidence="2" key="2">
    <citation type="submission" date="2014-02" db="EMBL/GenBank/DDBJ databases">
        <title>Draft Genome Sequence of extremely halophilic bacteria Halorhodospira halochloris.</title>
        <authorList>
            <person name="Singh K.S."/>
        </authorList>
    </citation>
    <scope>NUCLEOTIDE SEQUENCE [LARGE SCALE GENOMIC DNA]</scope>
    <source>
        <strain evidence="2">A</strain>
    </source>
</reference>
<protein>
    <submittedName>
        <fullName evidence="1">Uncharacterized protein</fullName>
    </submittedName>
</protein>
<dbReference type="RefSeq" id="WP_025282186.1">
    <property type="nucleotide sequence ID" value="NZ_CP007268.1"/>
</dbReference>
<name>W8KUQ3_9GAMM</name>